<evidence type="ECO:0008006" key="3">
    <source>
        <dbReference type="Google" id="ProtNLM"/>
    </source>
</evidence>
<sequence length="176" mass="18139">QNYRQTGSAASSPEGDVLIRARNIDIEAAQDTYAADYRHTLEQKGLTVAVNVPVVQAIQSAVATAKTVGKSKNGRVNAMAAANTAWQTRQLLAKESHPANLKGLSDTAAALSDGDLKSAADAANISVSLTYGQQKSTDQSHTEGTTAQASQVIGGGQVSLMADEGRLNITGSDVAG</sequence>
<dbReference type="Proteomes" id="UP000272412">
    <property type="component" value="Unassembled WGS sequence"/>
</dbReference>
<gene>
    <name evidence="1" type="ORF">EGK74_14075</name>
</gene>
<protein>
    <recommendedName>
        <fullName evidence="3">Filamentous hemagglutinin</fullName>
    </recommendedName>
</protein>
<reference evidence="1 2" key="1">
    <citation type="submission" date="2018-11" db="EMBL/GenBank/DDBJ databases">
        <title>Neisseria weixii sp. nov. isolated from the rectal contents of plateau pika (Ochotona cruzoniae).</title>
        <authorList>
            <person name="Zhang G."/>
        </authorList>
    </citation>
    <scope>NUCLEOTIDE SEQUENCE [LARGE SCALE GENOMIC DNA]</scope>
    <source>
        <strain evidence="1 2">10009</strain>
    </source>
</reference>
<comment type="caution">
    <text evidence="1">The sequence shown here is derived from an EMBL/GenBank/DDBJ whole genome shotgun (WGS) entry which is preliminary data.</text>
</comment>
<dbReference type="InterPro" id="IPR025157">
    <property type="entry name" value="Hemagglutinin_rpt"/>
</dbReference>
<proteinExistence type="predicted"/>
<feature type="non-terminal residue" evidence="1">
    <location>
        <position position="1"/>
    </location>
</feature>
<dbReference type="GO" id="GO:0003824">
    <property type="term" value="F:catalytic activity"/>
    <property type="evidence" value="ECO:0007669"/>
    <property type="project" value="UniProtKB-ARBA"/>
</dbReference>
<organism evidence="1 2">
    <name type="scientific">Neisseria weixii</name>
    <dbReference type="NCBI Taxonomy" id="1853276"/>
    <lineage>
        <taxon>Bacteria</taxon>
        <taxon>Pseudomonadati</taxon>
        <taxon>Pseudomonadota</taxon>
        <taxon>Betaproteobacteria</taxon>
        <taxon>Neisseriales</taxon>
        <taxon>Neisseriaceae</taxon>
        <taxon>Neisseria</taxon>
    </lineage>
</organism>
<evidence type="ECO:0000313" key="1">
    <source>
        <dbReference type="EMBL" id="RPD82954.1"/>
    </source>
</evidence>
<feature type="non-terminal residue" evidence="1">
    <location>
        <position position="176"/>
    </location>
</feature>
<accession>A0A3N4MH77</accession>
<keyword evidence="2" id="KW-1185">Reference proteome</keyword>
<name>A0A3N4MH77_9NEIS</name>
<dbReference type="AlphaFoldDB" id="A0A3N4MH77"/>
<dbReference type="EMBL" id="RPFL01000131">
    <property type="protein sequence ID" value="RPD82954.1"/>
    <property type="molecule type" value="Genomic_DNA"/>
</dbReference>
<dbReference type="RefSeq" id="WP_148083966.1">
    <property type="nucleotide sequence ID" value="NZ_RPFL01000131.1"/>
</dbReference>
<dbReference type="Pfam" id="PF13332">
    <property type="entry name" value="Fil_haemagg_2"/>
    <property type="match status" value="1"/>
</dbReference>
<evidence type="ECO:0000313" key="2">
    <source>
        <dbReference type="Proteomes" id="UP000272412"/>
    </source>
</evidence>